<keyword evidence="1" id="KW-0378">Hydrolase</keyword>
<reference evidence="3" key="1">
    <citation type="submission" date="2020-05" db="EMBL/GenBank/DDBJ databases">
        <authorList>
            <person name="Chiriac C."/>
            <person name="Salcher M."/>
            <person name="Ghai R."/>
            <person name="Kavagutti S V."/>
        </authorList>
    </citation>
    <scope>NUCLEOTIDE SEQUENCE</scope>
</reference>
<dbReference type="SUPFAM" id="SSF82171">
    <property type="entry name" value="DPP6 N-terminal domain-like"/>
    <property type="match status" value="1"/>
</dbReference>
<dbReference type="Gene3D" id="2.120.10.30">
    <property type="entry name" value="TolB, C-terminal domain"/>
    <property type="match status" value="1"/>
</dbReference>
<dbReference type="GO" id="GO:0006508">
    <property type="term" value="P:proteolysis"/>
    <property type="evidence" value="ECO:0007669"/>
    <property type="project" value="InterPro"/>
</dbReference>
<evidence type="ECO:0000313" key="3">
    <source>
        <dbReference type="EMBL" id="CAB5027361.1"/>
    </source>
</evidence>
<name>A0A6J7RFA9_9ZZZZ</name>
<dbReference type="GO" id="GO:0004252">
    <property type="term" value="F:serine-type endopeptidase activity"/>
    <property type="evidence" value="ECO:0007669"/>
    <property type="project" value="TreeGrafter"/>
</dbReference>
<dbReference type="InterPro" id="IPR029058">
    <property type="entry name" value="AB_hydrolase_fold"/>
</dbReference>
<dbReference type="Gene3D" id="3.40.50.1820">
    <property type="entry name" value="alpha/beta hydrolase"/>
    <property type="match status" value="1"/>
</dbReference>
<proteinExistence type="predicted"/>
<evidence type="ECO:0000259" key="2">
    <source>
        <dbReference type="Pfam" id="PF00326"/>
    </source>
</evidence>
<dbReference type="SUPFAM" id="SSF53474">
    <property type="entry name" value="alpha/beta-Hydrolases"/>
    <property type="match status" value="1"/>
</dbReference>
<gene>
    <name evidence="3" type="ORF">UFOPK4098_01247</name>
</gene>
<dbReference type="PANTHER" id="PTHR42776">
    <property type="entry name" value="SERINE PEPTIDASE S9 FAMILY MEMBER"/>
    <property type="match status" value="1"/>
</dbReference>
<dbReference type="AlphaFoldDB" id="A0A6J7RFA9"/>
<dbReference type="PANTHER" id="PTHR42776:SF27">
    <property type="entry name" value="DIPEPTIDYL PEPTIDASE FAMILY MEMBER 6"/>
    <property type="match status" value="1"/>
</dbReference>
<accession>A0A6J7RFA9</accession>
<evidence type="ECO:0000256" key="1">
    <source>
        <dbReference type="ARBA" id="ARBA00022801"/>
    </source>
</evidence>
<feature type="domain" description="Peptidase S9 prolyl oligopeptidase catalytic" evidence="2">
    <location>
        <begin position="398"/>
        <end position="601"/>
    </location>
</feature>
<protein>
    <submittedName>
        <fullName evidence="3">Unannotated protein</fullName>
    </submittedName>
</protein>
<sequence length="604" mass="65496">MPVKITAVPLERCLDSRDLSEPQVGPKGEVLVFGVSQQGKGEIHTRDVSGGAEETWLLEPAPSVTRGFGGGCFQWLPDGSGVVYAAKTGGLWEAARGATSACRIDTQSPVTASRFGVAVSASGEWIACVQNLCELVVVHRATGEEHVIAQPHAFVFDPVWNGDELYWQAWSQPHMPWDESEIWSAHIAQREAHVVLHQPGVSIQQVQFSATGEMGVLSDVNGWLQPYHVVDGELVALLPPGEQVECGNPQWGMGAHTWCWSPDTTEIAIARNLEGFGDLVVVSVATREMRSLGRGVHGSLQWNSAGILALRTGAVTPTQLVKYAAQTFEREILATSEVDSTGGAWSQYELVEPTLGAVDCGNYNVPYRLYSPTTNETSEQPFIVWVHGGPTDQWQVTFMARVAYWVGRGVRVMIVDHRGTSGHGRAFQQSLNGHWGEFDTADLIAVVRHVHASGWATPQNTFFMGGSAGGFAALNAAGIAPELCAGVIALYPVVDLADSAEHSWYYEQHSIAVLVGDSPENELLYAERSPLSKVSALAKVKVLLLHGDLDTSVPMNHSITLAQALRKAGGSVALHIMEGEGHGFRLRHNQLREYELIGEFIFTL</sequence>
<dbReference type="Pfam" id="PF00326">
    <property type="entry name" value="Peptidase_S9"/>
    <property type="match status" value="1"/>
</dbReference>
<dbReference type="InterPro" id="IPR011042">
    <property type="entry name" value="6-blade_b-propeller_TolB-like"/>
</dbReference>
<dbReference type="EMBL" id="CAFBPN010000085">
    <property type="protein sequence ID" value="CAB5027361.1"/>
    <property type="molecule type" value="Genomic_DNA"/>
</dbReference>
<dbReference type="InterPro" id="IPR001375">
    <property type="entry name" value="Peptidase_S9_cat"/>
</dbReference>
<organism evidence="3">
    <name type="scientific">freshwater metagenome</name>
    <dbReference type="NCBI Taxonomy" id="449393"/>
    <lineage>
        <taxon>unclassified sequences</taxon>
        <taxon>metagenomes</taxon>
        <taxon>ecological metagenomes</taxon>
    </lineage>
</organism>